<evidence type="ECO:0000256" key="2">
    <source>
        <dbReference type="ARBA" id="ARBA00005190"/>
    </source>
</evidence>
<keyword evidence="8 14" id="KW-0418">Kinase</keyword>
<keyword evidence="9" id="KW-0319">Glycerol metabolism</keyword>
<keyword evidence="5" id="KW-0963">Cytoplasm</keyword>
<evidence type="ECO:0000256" key="6">
    <source>
        <dbReference type="ARBA" id="ARBA00022679"/>
    </source>
</evidence>
<evidence type="ECO:0000259" key="16">
    <source>
        <dbReference type="Pfam" id="PF02782"/>
    </source>
</evidence>
<evidence type="ECO:0000259" key="15">
    <source>
        <dbReference type="Pfam" id="PF00370"/>
    </source>
</evidence>
<organism evidence="17 18">
    <name type="scientific">Hypothenemus hampei</name>
    <name type="common">Coffee berry borer</name>
    <dbReference type="NCBI Taxonomy" id="57062"/>
    <lineage>
        <taxon>Eukaryota</taxon>
        <taxon>Metazoa</taxon>
        <taxon>Ecdysozoa</taxon>
        <taxon>Arthropoda</taxon>
        <taxon>Hexapoda</taxon>
        <taxon>Insecta</taxon>
        <taxon>Pterygota</taxon>
        <taxon>Neoptera</taxon>
        <taxon>Endopterygota</taxon>
        <taxon>Coleoptera</taxon>
        <taxon>Polyphaga</taxon>
        <taxon>Cucujiformia</taxon>
        <taxon>Curculionidae</taxon>
        <taxon>Scolytinae</taxon>
        <taxon>Hypothenemus</taxon>
    </lineage>
</organism>
<name>A0ABD1F652_HYPHA</name>
<evidence type="ECO:0000256" key="9">
    <source>
        <dbReference type="ARBA" id="ARBA00022798"/>
    </source>
</evidence>
<evidence type="ECO:0000256" key="12">
    <source>
        <dbReference type="ARBA" id="ARBA00045165"/>
    </source>
</evidence>
<evidence type="ECO:0000256" key="4">
    <source>
        <dbReference type="ARBA" id="ARBA00012099"/>
    </source>
</evidence>
<dbReference type="CDD" id="cd07793">
    <property type="entry name" value="ASKHA_NBD_FGGY_GK5-like"/>
    <property type="match status" value="1"/>
</dbReference>
<gene>
    <name evidence="17" type="ORF">ABEB36_002555</name>
</gene>
<comment type="function">
    <text evidence="12">Skin-specific kinase that plays a key role in glycerol metabolism, catalyzing its phosphorylation to produce sn-glycerol 3-phosphate. Involved in skin-specific regulation of sterol regulatory element-binding protein (SREBP) processing and lipid biosynthesis.</text>
</comment>
<evidence type="ECO:0000256" key="7">
    <source>
        <dbReference type="ARBA" id="ARBA00022741"/>
    </source>
</evidence>
<dbReference type="FunFam" id="3.30.420.40:FF:000102">
    <property type="entry name" value="Putative glycerol kinase 5"/>
    <property type="match status" value="1"/>
</dbReference>
<dbReference type="InterPro" id="IPR000577">
    <property type="entry name" value="Carb_kinase_FGGY"/>
</dbReference>
<dbReference type="EMBL" id="JBDJPC010000002">
    <property type="protein sequence ID" value="KAL1513084.1"/>
    <property type="molecule type" value="Genomic_DNA"/>
</dbReference>
<evidence type="ECO:0000256" key="1">
    <source>
        <dbReference type="ARBA" id="ARBA00004496"/>
    </source>
</evidence>
<dbReference type="InterPro" id="IPR018484">
    <property type="entry name" value="FGGY_N"/>
</dbReference>
<dbReference type="Gene3D" id="3.30.420.40">
    <property type="match status" value="2"/>
</dbReference>
<keyword evidence="6 14" id="KW-0808">Transferase</keyword>
<accession>A0ABD1F652</accession>
<dbReference type="GO" id="GO:0005524">
    <property type="term" value="F:ATP binding"/>
    <property type="evidence" value="ECO:0007669"/>
    <property type="project" value="UniProtKB-KW"/>
</dbReference>
<dbReference type="InterPro" id="IPR018483">
    <property type="entry name" value="Carb_kinase_FGGY_CS"/>
</dbReference>
<proteinExistence type="inferred from homology"/>
<dbReference type="PANTHER" id="PTHR10196">
    <property type="entry name" value="SUGAR KINASE"/>
    <property type="match status" value="1"/>
</dbReference>
<evidence type="ECO:0000256" key="14">
    <source>
        <dbReference type="RuleBase" id="RU003733"/>
    </source>
</evidence>
<feature type="domain" description="Carbohydrate kinase FGGY C-terminal" evidence="16">
    <location>
        <begin position="281"/>
        <end position="466"/>
    </location>
</feature>
<dbReference type="PANTHER" id="PTHR10196:SF68">
    <property type="entry name" value="GLYCEROL KINASE 5-RELATED"/>
    <property type="match status" value="1"/>
</dbReference>
<protein>
    <recommendedName>
        <fullName evidence="13">Glycerol kinase 5</fullName>
        <ecNumber evidence="4">2.7.1.30</ecNumber>
    </recommendedName>
    <alternativeName>
        <fullName evidence="11">ATP:glycerol 3-phosphotransferase 5</fullName>
    </alternativeName>
</protein>
<comment type="subcellular location">
    <subcellularLocation>
        <location evidence="1">Cytoplasm</location>
    </subcellularLocation>
</comment>
<evidence type="ECO:0000313" key="17">
    <source>
        <dbReference type="EMBL" id="KAL1513084.1"/>
    </source>
</evidence>
<comment type="similarity">
    <text evidence="3 14">Belongs to the FGGY kinase family.</text>
</comment>
<dbReference type="SUPFAM" id="SSF53067">
    <property type="entry name" value="Actin-like ATPase domain"/>
    <property type="match status" value="2"/>
</dbReference>
<dbReference type="Proteomes" id="UP001566132">
    <property type="component" value="Unassembled WGS sequence"/>
</dbReference>
<evidence type="ECO:0000256" key="8">
    <source>
        <dbReference type="ARBA" id="ARBA00022777"/>
    </source>
</evidence>
<dbReference type="EC" id="2.7.1.30" evidence="4"/>
<evidence type="ECO:0000256" key="5">
    <source>
        <dbReference type="ARBA" id="ARBA00022490"/>
    </source>
</evidence>
<dbReference type="AlphaFoldDB" id="A0ABD1F652"/>
<dbReference type="InterPro" id="IPR018485">
    <property type="entry name" value="FGGY_C"/>
</dbReference>
<evidence type="ECO:0000256" key="11">
    <source>
        <dbReference type="ARBA" id="ARBA00033026"/>
    </source>
</evidence>
<keyword evidence="7" id="KW-0547">Nucleotide-binding</keyword>
<dbReference type="FunFam" id="3.30.420.40:FF:000104">
    <property type="entry name" value="putative glycerol kinase 5"/>
    <property type="match status" value="1"/>
</dbReference>
<evidence type="ECO:0000256" key="10">
    <source>
        <dbReference type="ARBA" id="ARBA00022840"/>
    </source>
</evidence>
<keyword evidence="10" id="KW-0067">ATP-binding</keyword>
<sequence length="523" mass="58733">MSAGESLGYIAALDVGTTMLRCQIFDDQATVRGSCFNHIRLLYSEKGAVEINPEELWDSVIHCIKNAIKDANVNVIQIKSLAISTQRGTFITWTKHNGKPIHNFITWKDIRAADLTEQVNKSWKMLMLRSMSSLTYIISRYNKFRIVGNLKFTSSHVSMRLLWLLRHNKEVQKALNEDNLQFGTVDTWLLYQLTGGRTYVTDISNASATGLYDPFDNCWSFLNTYFNIPLNILPPVVNNIDFDFGETVNALFQVPIKIGALISDQSASMYGSHSLQVEDVKLTLGTGAFLNINTGKEVRGGIQGTYPLIGWKTESELAYLLEVPCSDAGSLIQWLLHSGLIQRMEELSDATRNTKDNGGVFFIPAFSGLGPPINDEFATSGFIGITAETRKEHMIRAVLESIIYRTVLAYNMLDKPCKKVDFIRVDGGVARNDFICQLLADLCNLEVKRNKAEMSTLGAAYLAGISSDFWKVDDIVAFSNKEDIFSPNRNPNVIQAITKGLKKWEVAAERFRSWNENVNNFRI</sequence>
<dbReference type="GO" id="GO:0006071">
    <property type="term" value="P:glycerol metabolic process"/>
    <property type="evidence" value="ECO:0007669"/>
    <property type="project" value="UniProtKB-KW"/>
</dbReference>
<feature type="domain" description="Carbohydrate kinase FGGY N-terminal" evidence="15">
    <location>
        <begin position="9"/>
        <end position="239"/>
    </location>
</feature>
<dbReference type="GO" id="GO:0005737">
    <property type="term" value="C:cytoplasm"/>
    <property type="evidence" value="ECO:0007669"/>
    <property type="project" value="UniProtKB-SubCell"/>
</dbReference>
<evidence type="ECO:0000313" key="18">
    <source>
        <dbReference type="Proteomes" id="UP001566132"/>
    </source>
</evidence>
<dbReference type="Pfam" id="PF00370">
    <property type="entry name" value="FGGY_N"/>
    <property type="match status" value="1"/>
</dbReference>
<dbReference type="PROSITE" id="PS00445">
    <property type="entry name" value="FGGY_KINASES_2"/>
    <property type="match status" value="1"/>
</dbReference>
<evidence type="ECO:0000256" key="3">
    <source>
        <dbReference type="ARBA" id="ARBA00009156"/>
    </source>
</evidence>
<dbReference type="InterPro" id="IPR037444">
    <property type="entry name" value="GK5"/>
</dbReference>
<keyword evidence="18" id="KW-1185">Reference proteome</keyword>
<reference evidence="17 18" key="1">
    <citation type="submission" date="2024-05" db="EMBL/GenBank/DDBJ databases">
        <title>Genetic variation in Jamaican populations of the coffee berry borer (Hypothenemus hampei).</title>
        <authorList>
            <person name="Errbii M."/>
            <person name="Myrie A."/>
        </authorList>
    </citation>
    <scope>NUCLEOTIDE SEQUENCE [LARGE SCALE GENOMIC DNA]</scope>
    <source>
        <strain evidence="17">JA-Hopewell-2020-01-JO</strain>
        <tissue evidence="17">Whole body</tissue>
    </source>
</reference>
<comment type="pathway">
    <text evidence="2">Polyol metabolism; glycerol degradation via glycerol kinase pathway; sn-glycerol 3-phosphate from glycerol: step 1/1.</text>
</comment>
<dbReference type="PIRSF" id="PIRSF000538">
    <property type="entry name" value="GlpK"/>
    <property type="match status" value="1"/>
</dbReference>
<dbReference type="Pfam" id="PF02782">
    <property type="entry name" value="FGGY_C"/>
    <property type="match status" value="1"/>
</dbReference>
<comment type="caution">
    <text evidence="17">The sequence shown here is derived from an EMBL/GenBank/DDBJ whole genome shotgun (WGS) entry which is preliminary data.</text>
</comment>
<dbReference type="GO" id="GO:0004370">
    <property type="term" value="F:glycerol kinase activity"/>
    <property type="evidence" value="ECO:0007669"/>
    <property type="project" value="UniProtKB-EC"/>
</dbReference>
<dbReference type="InterPro" id="IPR043129">
    <property type="entry name" value="ATPase_NBD"/>
</dbReference>
<evidence type="ECO:0000256" key="13">
    <source>
        <dbReference type="ARBA" id="ARBA00047192"/>
    </source>
</evidence>